<dbReference type="RefSeq" id="XP_018273159.1">
    <property type="nucleotide sequence ID" value="XM_018413211.1"/>
</dbReference>
<evidence type="ECO:0000256" key="2">
    <source>
        <dbReference type="ARBA" id="ARBA00022703"/>
    </source>
</evidence>
<feature type="compositionally biased region" description="Polar residues" evidence="4">
    <location>
        <begin position="227"/>
        <end position="252"/>
    </location>
</feature>
<dbReference type="GO" id="GO:0006915">
    <property type="term" value="P:apoptotic process"/>
    <property type="evidence" value="ECO:0007669"/>
    <property type="project" value="UniProtKB-KW"/>
</dbReference>
<keyword evidence="2" id="KW-0053">Apoptosis</keyword>
<dbReference type="InterPro" id="IPR050452">
    <property type="entry name" value="Metacaspase"/>
</dbReference>
<feature type="domain" description="Peptidase C14 caspase" evidence="5">
    <location>
        <begin position="19"/>
        <end position="286"/>
    </location>
</feature>
<keyword evidence="3" id="KW-0645">Protease</keyword>
<dbReference type="EMBL" id="KQ474075">
    <property type="protein sequence ID" value="KPV77110.1"/>
    <property type="molecule type" value="Genomic_DNA"/>
</dbReference>
<evidence type="ECO:0000256" key="3">
    <source>
        <dbReference type="ARBA" id="ARBA00022807"/>
    </source>
</evidence>
<comment type="similarity">
    <text evidence="1">Belongs to the peptidase C14B family.</text>
</comment>
<name>A0A194S9G8_RHOGW</name>
<evidence type="ECO:0000313" key="6">
    <source>
        <dbReference type="EMBL" id="KPV77110.1"/>
    </source>
</evidence>
<evidence type="ECO:0000259" key="5">
    <source>
        <dbReference type="Pfam" id="PF00656"/>
    </source>
</evidence>
<sequence length="337" mass="36277">MHMAPPSNMSGYYSNLSGKRKALCIGINYTGTSSQLNGCHNDARNISKFLCERFNYKEDDIVMLLDSPGAAPMSIPTRANIIRAMEWLVRDARPNDSLFFHYSGHGGQQRATEGDEADGMDENIYPLDHKTAGTIVDNDMHRILVTPLPQGCRLTAVFDCCHSGSALDLPYTYSTKGVLKEPNMLADAGSGALGAATSYLRGDMGGVFKSLTSVGKRIMNGDKATEVTKQTRSSNADVITLSGSKDSQTSADANIGGQATGAMSWSLISSLTKYPPNSLTRSATRSRSTSRSRSSRARTRWTSTSSPPSRRTRRPVPRESGGWARAVAVVVSTSSSS</sequence>
<feature type="compositionally biased region" description="Basic residues" evidence="4">
    <location>
        <begin position="288"/>
        <end position="299"/>
    </location>
</feature>
<dbReference type="GeneID" id="28973660"/>
<dbReference type="AlphaFoldDB" id="A0A194S9G8"/>
<evidence type="ECO:0000256" key="4">
    <source>
        <dbReference type="SAM" id="MobiDB-lite"/>
    </source>
</evidence>
<gene>
    <name evidence="6" type="ORF">RHOBADRAFT_34587</name>
</gene>
<feature type="compositionally biased region" description="Low complexity" evidence="4">
    <location>
        <begin position="278"/>
        <end position="287"/>
    </location>
</feature>
<dbReference type="OMA" id="EYGHHTP"/>
<dbReference type="Pfam" id="PF00656">
    <property type="entry name" value="Peptidase_C14"/>
    <property type="match status" value="1"/>
</dbReference>
<keyword evidence="3" id="KW-0788">Thiol protease</keyword>
<keyword evidence="3" id="KW-0378">Hydrolase</keyword>
<evidence type="ECO:0000313" key="7">
    <source>
        <dbReference type="Proteomes" id="UP000053890"/>
    </source>
</evidence>
<protein>
    <recommendedName>
        <fullName evidence="5">Peptidase C14 caspase domain-containing protein</fullName>
    </recommendedName>
</protein>
<proteinExistence type="inferred from homology"/>
<dbReference type="GO" id="GO:0006508">
    <property type="term" value="P:proteolysis"/>
    <property type="evidence" value="ECO:0007669"/>
    <property type="project" value="InterPro"/>
</dbReference>
<dbReference type="GO" id="GO:0004197">
    <property type="term" value="F:cysteine-type endopeptidase activity"/>
    <property type="evidence" value="ECO:0007669"/>
    <property type="project" value="InterPro"/>
</dbReference>
<dbReference type="SUPFAM" id="SSF52129">
    <property type="entry name" value="Caspase-like"/>
    <property type="match status" value="1"/>
</dbReference>
<dbReference type="GO" id="GO:0005737">
    <property type="term" value="C:cytoplasm"/>
    <property type="evidence" value="ECO:0007669"/>
    <property type="project" value="TreeGrafter"/>
</dbReference>
<dbReference type="OrthoDB" id="3223806at2759"/>
<dbReference type="Gene3D" id="3.40.50.12660">
    <property type="match status" value="1"/>
</dbReference>
<feature type="region of interest" description="Disordered" evidence="4">
    <location>
        <begin position="225"/>
        <end position="255"/>
    </location>
</feature>
<feature type="compositionally biased region" description="Low complexity" evidence="4">
    <location>
        <begin position="300"/>
        <end position="309"/>
    </location>
</feature>
<feature type="non-terminal residue" evidence="6">
    <location>
        <position position="337"/>
    </location>
</feature>
<reference evidence="6 7" key="1">
    <citation type="journal article" date="2015" name="Front. Microbiol.">
        <title>Genome sequence of the plant growth promoting endophytic yeast Rhodotorula graminis WP1.</title>
        <authorList>
            <person name="Firrincieli A."/>
            <person name="Otillar R."/>
            <person name="Salamov A."/>
            <person name="Schmutz J."/>
            <person name="Khan Z."/>
            <person name="Redman R.S."/>
            <person name="Fleck N.D."/>
            <person name="Lindquist E."/>
            <person name="Grigoriev I.V."/>
            <person name="Doty S.L."/>
        </authorList>
    </citation>
    <scope>NUCLEOTIDE SEQUENCE [LARGE SCALE GENOMIC DNA]</scope>
    <source>
        <strain evidence="6 7">WP1</strain>
    </source>
</reference>
<dbReference type="InterPro" id="IPR011600">
    <property type="entry name" value="Pept_C14_caspase"/>
</dbReference>
<dbReference type="STRING" id="578459.A0A194S9G8"/>
<accession>A0A194S9G8</accession>
<dbReference type="Proteomes" id="UP000053890">
    <property type="component" value="Unassembled WGS sequence"/>
</dbReference>
<dbReference type="PANTHER" id="PTHR48104">
    <property type="entry name" value="METACASPASE-4"/>
    <property type="match status" value="1"/>
</dbReference>
<keyword evidence="7" id="KW-1185">Reference proteome</keyword>
<dbReference type="InterPro" id="IPR029030">
    <property type="entry name" value="Caspase-like_dom_sf"/>
</dbReference>
<feature type="region of interest" description="Disordered" evidence="4">
    <location>
        <begin position="276"/>
        <end position="323"/>
    </location>
</feature>
<organism evidence="6 7">
    <name type="scientific">Rhodotorula graminis (strain WP1)</name>
    <dbReference type="NCBI Taxonomy" id="578459"/>
    <lineage>
        <taxon>Eukaryota</taxon>
        <taxon>Fungi</taxon>
        <taxon>Dikarya</taxon>
        <taxon>Basidiomycota</taxon>
        <taxon>Pucciniomycotina</taxon>
        <taxon>Microbotryomycetes</taxon>
        <taxon>Sporidiobolales</taxon>
        <taxon>Sporidiobolaceae</taxon>
        <taxon>Rhodotorula</taxon>
    </lineage>
</organism>
<dbReference type="PANTHER" id="PTHR48104:SF30">
    <property type="entry name" value="METACASPASE-1"/>
    <property type="match status" value="1"/>
</dbReference>
<evidence type="ECO:0000256" key="1">
    <source>
        <dbReference type="ARBA" id="ARBA00009005"/>
    </source>
</evidence>